<dbReference type="RefSeq" id="WP_206782622.1">
    <property type="nucleotide sequence ID" value="NZ_CP060274.1"/>
</dbReference>
<dbReference type="Proteomes" id="UP000664578">
    <property type="component" value="Unassembled WGS sequence"/>
</dbReference>
<sequence>MASWNPVLQLVTEIKRKYVASFGLDTYDFKTWIAKLGKQEYHDIFDCLHINQKNEFMLIRYDLTEVQQQMWEDPNSIYRECRSVVIDVKREELVLTPFRKFFNLNEVEENQLERIAEKFRSAQTVEVANKLDGSMQNARWYDGQLFVAGSMALDARDSWRLVEGYSMLTESYIRLIQSRPDLTFIFEYISKKDAHVVVYEEKNEGMHLIGARSVETGEHLPYYKLIDLASAYEIKVVDLERKTLEQLLVDMKQMKSNEKEGWVINVDGHYVKVKCDDYVNIHRLLDRVSSVNVIIEAIADETFDDLVSKIPDSYKERVNNVANLIFTYLKKTKQQINECYAKAPKKTQKEFMIWVEQNVPQHIKPYVRSEYLDVKYNLLKKGKLGYKKMSELGYREFVSETKEGE</sequence>
<evidence type="ECO:0000313" key="2">
    <source>
        <dbReference type="EMBL" id="MBN8252084.1"/>
    </source>
</evidence>
<dbReference type="AlphaFoldDB" id="A0A8I1MG20"/>
<feature type="domain" description="T4 RNA ligase 1-like N-terminal" evidence="1">
    <location>
        <begin position="80"/>
        <end position="275"/>
    </location>
</feature>
<dbReference type="Gene3D" id="1.10.3550.20">
    <property type="match status" value="1"/>
</dbReference>
<name>A0A8I1MG20_9BACI</name>
<reference evidence="2" key="1">
    <citation type="submission" date="2020-12" db="EMBL/GenBank/DDBJ databases">
        <title>PHA producing bacteria isolated from mangrove.</title>
        <authorList>
            <person name="Zheng W."/>
            <person name="Yu S."/>
            <person name="Huang Y."/>
        </authorList>
    </citation>
    <scope>NUCLEOTIDE SEQUENCE</scope>
    <source>
        <strain evidence="2">GN22-4</strain>
    </source>
</reference>
<proteinExistence type="predicted"/>
<dbReference type="EMBL" id="JAEMWV010000005">
    <property type="protein sequence ID" value="MBN8252084.1"/>
    <property type="molecule type" value="Genomic_DNA"/>
</dbReference>
<dbReference type="GeneID" id="93682534"/>
<comment type="caution">
    <text evidence="2">The sequence shown here is derived from an EMBL/GenBank/DDBJ whole genome shotgun (WGS) entry which is preliminary data.</text>
</comment>
<evidence type="ECO:0000313" key="3">
    <source>
        <dbReference type="Proteomes" id="UP000664578"/>
    </source>
</evidence>
<organism evidence="2 3">
    <name type="scientific">Priestia flexa</name>
    <dbReference type="NCBI Taxonomy" id="86664"/>
    <lineage>
        <taxon>Bacteria</taxon>
        <taxon>Bacillati</taxon>
        <taxon>Bacillota</taxon>
        <taxon>Bacilli</taxon>
        <taxon>Bacillales</taxon>
        <taxon>Bacillaceae</taxon>
        <taxon>Priestia</taxon>
    </lineage>
</organism>
<gene>
    <name evidence="2" type="ORF">JF537_10905</name>
</gene>
<evidence type="ECO:0000259" key="1">
    <source>
        <dbReference type="Pfam" id="PF09511"/>
    </source>
</evidence>
<protein>
    <recommendedName>
        <fullName evidence="1">T4 RNA ligase 1-like N-terminal domain-containing protein</fullName>
    </recommendedName>
</protein>
<dbReference type="InterPro" id="IPR019039">
    <property type="entry name" value="T4-Rnl1-like_N"/>
</dbReference>
<dbReference type="Pfam" id="PF09511">
    <property type="entry name" value="RNA_lig_T4_1"/>
    <property type="match status" value="1"/>
</dbReference>
<accession>A0A8I1MG20</accession>